<evidence type="ECO:0000256" key="8">
    <source>
        <dbReference type="ARBA" id="ARBA00024647"/>
    </source>
</evidence>
<dbReference type="Gene3D" id="3.30.420.110">
    <property type="entry name" value="MutS, connector domain"/>
    <property type="match status" value="1"/>
</dbReference>
<keyword evidence="7 9" id="KW-0234">DNA repair</keyword>
<dbReference type="InterPro" id="IPR045076">
    <property type="entry name" value="MutS"/>
</dbReference>
<dbReference type="InterPro" id="IPR007696">
    <property type="entry name" value="DNA_mismatch_repair_MutS_core"/>
</dbReference>
<dbReference type="SUPFAM" id="SSF53150">
    <property type="entry name" value="DNA repair protein MutS, domain II"/>
    <property type="match status" value="1"/>
</dbReference>
<evidence type="ECO:0000256" key="7">
    <source>
        <dbReference type="ARBA" id="ARBA00023204"/>
    </source>
</evidence>
<feature type="binding site" evidence="9">
    <location>
        <begin position="609"/>
        <end position="616"/>
    </location>
    <ligand>
        <name>ATP</name>
        <dbReference type="ChEBI" id="CHEBI:30616"/>
    </ligand>
</feature>
<dbReference type="InterPro" id="IPR036678">
    <property type="entry name" value="MutS_con_dom_sf"/>
</dbReference>
<dbReference type="GeneID" id="61186615"/>
<dbReference type="HAMAP" id="MF_00096">
    <property type="entry name" value="MutS"/>
    <property type="match status" value="1"/>
</dbReference>
<accession>A0AAE6M458</accession>
<dbReference type="CDD" id="cd03284">
    <property type="entry name" value="ABC_MutS1"/>
    <property type="match status" value="1"/>
</dbReference>
<dbReference type="PROSITE" id="PS00486">
    <property type="entry name" value="DNA_MISMATCH_REPAIR_2"/>
    <property type="match status" value="1"/>
</dbReference>
<gene>
    <name evidence="9 12" type="primary">mutS</name>
    <name evidence="12" type="ORF">FGL89_02585</name>
</gene>
<dbReference type="Gene3D" id="3.40.1170.10">
    <property type="entry name" value="DNA repair protein MutS, domain I"/>
    <property type="match status" value="1"/>
</dbReference>
<reference evidence="12 13" key="1">
    <citation type="submission" date="2019-06" db="EMBL/GenBank/DDBJ databases">
        <title>Genome analyses of bacteria isolated from kimchi.</title>
        <authorList>
            <person name="Lee S."/>
            <person name="Ahn S."/>
            <person name="Roh S."/>
        </authorList>
    </citation>
    <scope>NUCLEOTIDE SEQUENCE [LARGE SCALE GENOMIC DNA]</scope>
    <source>
        <strain evidence="12 13">CBA3620</strain>
    </source>
</reference>
<comment type="function">
    <text evidence="8 9">This protein is involved in the repair of mismatches in DNA. It is possible that it carries out the mismatch recognition step. This protein has a weak ATPase activity.</text>
</comment>
<evidence type="ECO:0000259" key="11">
    <source>
        <dbReference type="PROSITE" id="PS00486"/>
    </source>
</evidence>
<dbReference type="FunFam" id="3.40.50.300:FF:000870">
    <property type="entry name" value="MutS protein homolog 4"/>
    <property type="match status" value="1"/>
</dbReference>
<dbReference type="GO" id="GO:0005829">
    <property type="term" value="C:cytosol"/>
    <property type="evidence" value="ECO:0007669"/>
    <property type="project" value="TreeGrafter"/>
</dbReference>
<dbReference type="Pfam" id="PF01624">
    <property type="entry name" value="MutS_I"/>
    <property type="match status" value="1"/>
</dbReference>
<evidence type="ECO:0000256" key="5">
    <source>
        <dbReference type="ARBA" id="ARBA00022840"/>
    </source>
</evidence>
<dbReference type="InterPro" id="IPR005748">
    <property type="entry name" value="DNA_mismatch_repair_MutS"/>
</dbReference>
<evidence type="ECO:0000256" key="9">
    <source>
        <dbReference type="HAMAP-Rule" id="MF_00096"/>
    </source>
</evidence>
<keyword evidence="3 9" id="KW-0547">Nucleotide-binding</keyword>
<dbReference type="NCBIfam" id="TIGR01070">
    <property type="entry name" value="mutS1"/>
    <property type="match status" value="1"/>
</dbReference>
<evidence type="ECO:0000256" key="6">
    <source>
        <dbReference type="ARBA" id="ARBA00023125"/>
    </source>
</evidence>
<dbReference type="Gene3D" id="1.10.1420.10">
    <property type="match status" value="2"/>
</dbReference>
<dbReference type="GO" id="GO:0003684">
    <property type="term" value="F:damaged DNA binding"/>
    <property type="evidence" value="ECO:0007669"/>
    <property type="project" value="UniProtKB-UniRule"/>
</dbReference>
<dbReference type="SUPFAM" id="SSF52540">
    <property type="entry name" value="P-loop containing nucleoside triphosphate hydrolases"/>
    <property type="match status" value="1"/>
</dbReference>
<dbReference type="SMART" id="SM00533">
    <property type="entry name" value="MUTSd"/>
    <property type="match status" value="1"/>
</dbReference>
<keyword evidence="4 9" id="KW-0227">DNA damage</keyword>
<dbReference type="Proteomes" id="UP000321332">
    <property type="component" value="Chromosome"/>
</dbReference>
<keyword evidence="5 9" id="KW-0067">ATP-binding</keyword>
<dbReference type="InterPro" id="IPR016151">
    <property type="entry name" value="DNA_mismatch_repair_MutS_N"/>
</dbReference>
<dbReference type="AlphaFoldDB" id="A0AAE6M458"/>
<sequence>MAKIVDTPMMVQYHEIKAQYPDAFVFYRLGDFYELFEDDAILGAKILELTLTARNKNSENPVPMAGIPHHAAQNYIDILVDQGHKVAIVEQMEDPAVAKGMVKRDVVQLITPGTKMLGGAGADKENNYLAALRPNGNDLAMAYIDLSTGELKATTIGNFNDVIDELSSLEVKEVVLRKDDELTIKHQVANQLGERGLVISWQSDVTANATVSFLTQPLTSIAETETTAMLLNYIFDTQRRNLDHIVPATSYERLTYLKFNQDTRSNLDLIENTRTKKRAGSLLGLIDETKTAMGGRLLKQWLLKPLREQQEIEKRLDLVQAFQNDFFTRGALQDDLKSVYDLERLAARAAMGTMNARELVQLKKSLLAIPSIKTTLSATEGVLYDAGDKLDSMVDLAGLIDEAIVDDPPVSVREGNIINDGFDEKIDTYRRVLTDNQKWLAQLETDERKVTGISSLKVGYNKNFGYFIEVTKANINKLEPDRYERRQTLTNAERFVTPELKAHERLIIEAQAKRTEREYELFVTIRERLKANISRIQKLARLVARLDVLASLADVADNRRFVRPTFTSHNMIAISQGRHPVVEALLGSGEFVANDVMLDEDNAMQLITGPNMAGKSTYMRELALIVILAQMGSFVPAEQAELPIFDQIFTRIGANDDIAMGQSTFMVEMAEANLALREATAHSLILFDELGRGTATYDGMALAQAIIEFLDAHIHAKTLFSTHYHELTALADRHDSITNVHVGAVEDDNGELHFLHQIQEGPADKSYGIHVAALAGLPRELINNATTILSHLESDDVVTDHQLVQQSVTSEKHDESQQVELFNVDAVDSETEKVLEHLDKLDILNMTPVDAMNALNDLKKLRKK</sequence>
<dbReference type="Gene3D" id="3.40.50.300">
    <property type="entry name" value="P-loop containing nucleotide triphosphate hydrolases"/>
    <property type="match status" value="1"/>
</dbReference>
<dbReference type="InterPro" id="IPR017261">
    <property type="entry name" value="DNA_mismatch_repair_MutS/MSH"/>
</dbReference>
<dbReference type="SUPFAM" id="SSF48334">
    <property type="entry name" value="DNA repair protein MutS, domain III"/>
    <property type="match status" value="1"/>
</dbReference>
<dbReference type="PANTHER" id="PTHR11361">
    <property type="entry name" value="DNA MISMATCH REPAIR PROTEIN MUTS FAMILY MEMBER"/>
    <property type="match status" value="1"/>
</dbReference>
<dbReference type="InterPro" id="IPR027417">
    <property type="entry name" value="P-loop_NTPase"/>
</dbReference>
<dbReference type="SMART" id="SM00534">
    <property type="entry name" value="MUTSac"/>
    <property type="match status" value="1"/>
</dbReference>
<dbReference type="Pfam" id="PF05188">
    <property type="entry name" value="MutS_II"/>
    <property type="match status" value="1"/>
</dbReference>
<dbReference type="Pfam" id="PF05190">
    <property type="entry name" value="MutS_IV"/>
    <property type="match status" value="1"/>
</dbReference>
<evidence type="ECO:0000256" key="3">
    <source>
        <dbReference type="ARBA" id="ARBA00022741"/>
    </source>
</evidence>
<evidence type="ECO:0000313" key="13">
    <source>
        <dbReference type="Proteomes" id="UP000321332"/>
    </source>
</evidence>
<dbReference type="FunFam" id="1.10.1420.10:FF:000001">
    <property type="entry name" value="DNA mismatch repair protein MutS"/>
    <property type="match status" value="1"/>
</dbReference>
<dbReference type="GO" id="GO:0140664">
    <property type="term" value="F:ATP-dependent DNA damage sensor activity"/>
    <property type="evidence" value="ECO:0007669"/>
    <property type="project" value="InterPro"/>
</dbReference>
<organism evidence="12 13">
    <name type="scientific">Leuconostoc carnosum</name>
    <dbReference type="NCBI Taxonomy" id="1252"/>
    <lineage>
        <taxon>Bacteria</taxon>
        <taxon>Bacillati</taxon>
        <taxon>Bacillota</taxon>
        <taxon>Bacilli</taxon>
        <taxon>Lactobacillales</taxon>
        <taxon>Lactobacillaceae</taxon>
        <taxon>Leuconostoc</taxon>
    </lineage>
</organism>
<dbReference type="GO" id="GO:0005524">
    <property type="term" value="F:ATP binding"/>
    <property type="evidence" value="ECO:0007669"/>
    <property type="project" value="UniProtKB-UniRule"/>
</dbReference>
<dbReference type="GO" id="GO:0006298">
    <property type="term" value="P:mismatch repair"/>
    <property type="evidence" value="ECO:0007669"/>
    <property type="project" value="UniProtKB-UniRule"/>
</dbReference>
<dbReference type="GO" id="GO:0030983">
    <property type="term" value="F:mismatched DNA binding"/>
    <property type="evidence" value="ECO:0007669"/>
    <property type="project" value="InterPro"/>
</dbReference>
<name>A0AAE6M458_LEUCA</name>
<dbReference type="InterPro" id="IPR007861">
    <property type="entry name" value="DNA_mismatch_repair_MutS_clamp"/>
</dbReference>
<dbReference type="InterPro" id="IPR007860">
    <property type="entry name" value="DNA_mmatch_repair_MutS_con_dom"/>
</dbReference>
<dbReference type="PANTHER" id="PTHR11361:SF34">
    <property type="entry name" value="DNA MISMATCH REPAIR PROTEIN MSH1, MITOCHONDRIAL"/>
    <property type="match status" value="1"/>
</dbReference>
<evidence type="ECO:0000256" key="10">
    <source>
        <dbReference type="RuleBase" id="RU003756"/>
    </source>
</evidence>
<dbReference type="InterPro" id="IPR007695">
    <property type="entry name" value="DNA_mismatch_repair_MutS-lik_N"/>
</dbReference>
<dbReference type="Pfam" id="PF00488">
    <property type="entry name" value="MutS_V"/>
    <property type="match status" value="1"/>
</dbReference>
<evidence type="ECO:0000313" key="12">
    <source>
        <dbReference type="EMBL" id="QEA33111.1"/>
    </source>
</evidence>
<keyword evidence="6 9" id="KW-0238">DNA-binding</keyword>
<dbReference type="FunFam" id="3.40.1170.10:FF:000001">
    <property type="entry name" value="DNA mismatch repair protein MutS"/>
    <property type="match status" value="1"/>
</dbReference>
<evidence type="ECO:0000256" key="1">
    <source>
        <dbReference type="ARBA" id="ARBA00006271"/>
    </source>
</evidence>
<protein>
    <recommendedName>
        <fullName evidence="2 9">DNA mismatch repair protein MutS</fullName>
    </recommendedName>
</protein>
<evidence type="ECO:0000256" key="4">
    <source>
        <dbReference type="ARBA" id="ARBA00022763"/>
    </source>
</evidence>
<dbReference type="OMA" id="TPMMAQY"/>
<dbReference type="InterPro" id="IPR000432">
    <property type="entry name" value="DNA_mismatch_repair_MutS_C"/>
</dbReference>
<proteinExistence type="inferred from homology"/>
<dbReference type="PIRSF" id="PIRSF037677">
    <property type="entry name" value="DNA_mis_repair_Msh6"/>
    <property type="match status" value="1"/>
</dbReference>
<dbReference type="Pfam" id="PF05192">
    <property type="entry name" value="MutS_III"/>
    <property type="match status" value="1"/>
</dbReference>
<evidence type="ECO:0000256" key="2">
    <source>
        <dbReference type="ARBA" id="ARBA00021982"/>
    </source>
</evidence>
<dbReference type="SUPFAM" id="SSF55271">
    <property type="entry name" value="DNA repair protein MutS, domain I"/>
    <property type="match status" value="1"/>
</dbReference>
<dbReference type="InterPro" id="IPR036187">
    <property type="entry name" value="DNA_mismatch_repair_MutS_sf"/>
</dbReference>
<feature type="domain" description="DNA mismatch repair proteins mutS family" evidence="11">
    <location>
        <begin position="683"/>
        <end position="699"/>
    </location>
</feature>
<comment type="similarity">
    <text evidence="1 9 10">Belongs to the DNA mismatch repair MutS family.</text>
</comment>
<dbReference type="EMBL" id="CP042374">
    <property type="protein sequence ID" value="QEA33111.1"/>
    <property type="molecule type" value="Genomic_DNA"/>
</dbReference>
<dbReference type="NCBIfam" id="NF003810">
    <property type="entry name" value="PRK05399.1"/>
    <property type="match status" value="1"/>
</dbReference>
<dbReference type="RefSeq" id="WP_014973956.1">
    <property type="nucleotide sequence ID" value="NZ_BPKR01000006.1"/>
</dbReference>